<feature type="transmembrane region" description="Helical" evidence="1">
    <location>
        <begin position="57"/>
        <end position="76"/>
    </location>
</feature>
<evidence type="ECO:0000313" key="3">
    <source>
        <dbReference type="Proteomes" id="UP000182589"/>
    </source>
</evidence>
<organism evidence="2 3">
    <name type="scientific">Alicyclobacillus hesperidum</name>
    <dbReference type="NCBI Taxonomy" id="89784"/>
    <lineage>
        <taxon>Bacteria</taxon>
        <taxon>Bacillati</taxon>
        <taxon>Bacillota</taxon>
        <taxon>Bacilli</taxon>
        <taxon>Bacillales</taxon>
        <taxon>Alicyclobacillaceae</taxon>
        <taxon>Alicyclobacillus</taxon>
    </lineage>
</organism>
<dbReference type="RefSeq" id="WP_074693480.1">
    <property type="nucleotide sequence ID" value="NZ_FNOJ01000015.1"/>
</dbReference>
<feature type="transmembrane region" description="Helical" evidence="1">
    <location>
        <begin position="273"/>
        <end position="289"/>
    </location>
</feature>
<keyword evidence="1" id="KW-1133">Transmembrane helix</keyword>
<evidence type="ECO:0000256" key="1">
    <source>
        <dbReference type="SAM" id="Phobius"/>
    </source>
</evidence>
<sequence length="456" mass="50103">MGSWNLAKPRVVTIATLTVIAIFIAVASVRLSAITLAVLFLMVLVTVFSFVDDAKSVNIILVWIATQNAIVPFLFFRSQESPTFWTEVLAASQVTVILVVITHFFFNTWAGRRRSPAFISSAILYSIVLVLIAVLHRGTNLFSSFNSAREAMVPALYLSLGFMISKSESSRVGLLRTIAGLTVVGAVFALVDAIFLGTRFWSNIDLGQYWIQVKHTPAYEVVNGLPGNLYENYDGVILSRAISFYGDPLAAGYSMALGYAALLFLYERSKRFKNLYLASIFVVLAGISVTYTRAAYIIVAIETLSLAIYWRSANKRIPRLLLLSVPLIIILLADKVLTANGSVLLHLQAMSFLPYLLSHPLGTGAGTLGGPEGAYLQIWYQYGILPLILFMIFMYNVYVFVKRSPTPYSYVGAGILVALVVSGFISEEMLTDTACSIGWVLLGMIASMHLRPAAEH</sequence>
<feature type="transmembrane region" description="Helical" evidence="1">
    <location>
        <begin position="118"/>
        <end position="135"/>
    </location>
</feature>
<feature type="transmembrane region" description="Helical" evidence="1">
    <location>
        <begin position="408"/>
        <end position="425"/>
    </location>
</feature>
<feature type="transmembrane region" description="Helical" evidence="1">
    <location>
        <begin position="173"/>
        <end position="196"/>
    </location>
</feature>
<reference evidence="3" key="1">
    <citation type="submission" date="2016-10" db="EMBL/GenBank/DDBJ databases">
        <authorList>
            <person name="Varghese N."/>
        </authorList>
    </citation>
    <scope>NUCLEOTIDE SEQUENCE [LARGE SCALE GENOMIC DNA]</scope>
    <source>
        <strain evidence="3">DSM 12489</strain>
    </source>
</reference>
<proteinExistence type="predicted"/>
<feature type="transmembrane region" description="Helical" evidence="1">
    <location>
        <begin position="249"/>
        <end position="266"/>
    </location>
</feature>
<dbReference type="Proteomes" id="UP000182589">
    <property type="component" value="Unassembled WGS sequence"/>
</dbReference>
<keyword evidence="3" id="KW-1185">Reference proteome</keyword>
<gene>
    <name evidence="2" type="ORF">SAMN04489725_11574</name>
</gene>
<feature type="transmembrane region" description="Helical" evidence="1">
    <location>
        <begin position="33"/>
        <end position="51"/>
    </location>
</feature>
<feature type="transmembrane region" description="Helical" evidence="1">
    <location>
        <begin position="320"/>
        <end position="347"/>
    </location>
</feature>
<feature type="transmembrane region" description="Helical" evidence="1">
    <location>
        <begin position="88"/>
        <end position="106"/>
    </location>
</feature>
<name>A0A1H2WK60_9BACL</name>
<keyword evidence="1" id="KW-0812">Transmembrane</keyword>
<evidence type="ECO:0000313" key="2">
    <source>
        <dbReference type="EMBL" id="SDW80866.1"/>
    </source>
</evidence>
<protein>
    <submittedName>
        <fullName evidence="2">Uncharacterized protein</fullName>
    </submittedName>
</protein>
<dbReference type="AlphaFoldDB" id="A0A1H2WK60"/>
<dbReference type="STRING" id="89784.SAMN04489725_11574"/>
<keyword evidence="1" id="KW-0472">Membrane</keyword>
<dbReference type="EMBL" id="FNOJ01000015">
    <property type="protein sequence ID" value="SDW80866.1"/>
    <property type="molecule type" value="Genomic_DNA"/>
</dbReference>
<feature type="transmembrane region" description="Helical" evidence="1">
    <location>
        <begin position="6"/>
        <end position="26"/>
    </location>
</feature>
<accession>A0A1H2WK60</accession>
<feature type="transmembrane region" description="Helical" evidence="1">
    <location>
        <begin position="379"/>
        <end position="401"/>
    </location>
</feature>